<protein>
    <submittedName>
        <fullName evidence="1">Uncharacterized protein</fullName>
    </submittedName>
</protein>
<gene>
    <name evidence="1" type="ORF">DPMN_175661</name>
</gene>
<keyword evidence="2" id="KW-1185">Reference proteome</keyword>
<reference evidence="1" key="2">
    <citation type="submission" date="2020-11" db="EMBL/GenBank/DDBJ databases">
        <authorList>
            <person name="McCartney M.A."/>
            <person name="Auch B."/>
            <person name="Kono T."/>
            <person name="Mallez S."/>
            <person name="Becker A."/>
            <person name="Gohl D.M."/>
            <person name="Silverstein K.A.T."/>
            <person name="Koren S."/>
            <person name="Bechman K.B."/>
            <person name="Herman A."/>
            <person name="Abrahante J.E."/>
            <person name="Garbe J."/>
        </authorList>
    </citation>
    <scope>NUCLEOTIDE SEQUENCE</scope>
    <source>
        <strain evidence="1">Duluth1</strain>
        <tissue evidence="1">Whole animal</tissue>
    </source>
</reference>
<proteinExistence type="predicted"/>
<comment type="caution">
    <text evidence="1">The sequence shown here is derived from an EMBL/GenBank/DDBJ whole genome shotgun (WGS) entry which is preliminary data.</text>
</comment>
<name>A0A9D4E7Q2_DREPO</name>
<dbReference type="AlphaFoldDB" id="A0A9D4E7Q2"/>
<reference evidence="1" key="1">
    <citation type="journal article" date="2019" name="bioRxiv">
        <title>The Genome of the Zebra Mussel, Dreissena polymorpha: A Resource for Invasive Species Research.</title>
        <authorList>
            <person name="McCartney M.A."/>
            <person name="Auch B."/>
            <person name="Kono T."/>
            <person name="Mallez S."/>
            <person name="Zhang Y."/>
            <person name="Obille A."/>
            <person name="Becker A."/>
            <person name="Abrahante J.E."/>
            <person name="Garbe J."/>
            <person name="Badalamenti J.P."/>
            <person name="Herman A."/>
            <person name="Mangelson H."/>
            <person name="Liachko I."/>
            <person name="Sullivan S."/>
            <person name="Sone E.D."/>
            <person name="Koren S."/>
            <person name="Silverstein K.A.T."/>
            <person name="Beckman K.B."/>
            <person name="Gohl D.M."/>
        </authorList>
    </citation>
    <scope>NUCLEOTIDE SEQUENCE</scope>
    <source>
        <strain evidence="1">Duluth1</strain>
        <tissue evidence="1">Whole animal</tissue>
    </source>
</reference>
<accession>A0A9D4E7Q2</accession>
<dbReference type="EMBL" id="JAIWYP010000009">
    <property type="protein sequence ID" value="KAH3774283.1"/>
    <property type="molecule type" value="Genomic_DNA"/>
</dbReference>
<evidence type="ECO:0000313" key="2">
    <source>
        <dbReference type="Proteomes" id="UP000828390"/>
    </source>
</evidence>
<organism evidence="1 2">
    <name type="scientific">Dreissena polymorpha</name>
    <name type="common">Zebra mussel</name>
    <name type="synonym">Mytilus polymorpha</name>
    <dbReference type="NCBI Taxonomy" id="45954"/>
    <lineage>
        <taxon>Eukaryota</taxon>
        <taxon>Metazoa</taxon>
        <taxon>Spiralia</taxon>
        <taxon>Lophotrochozoa</taxon>
        <taxon>Mollusca</taxon>
        <taxon>Bivalvia</taxon>
        <taxon>Autobranchia</taxon>
        <taxon>Heteroconchia</taxon>
        <taxon>Euheterodonta</taxon>
        <taxon>Imparidentia</taxon>
        <taxon>Neoheterodontei</taxon>
        <taxon>Myida</taxon>
        <taxon>Dreissenoidea</taxon>
        <taxon>Dreissenidae</taxon>
        <taxon>Dreissena</taxon>
    </lineage>
</organism>
<evidence type="ECO:0000313" key="1">
    <source>
        <dbReference type="EMBL" id="KAH3774283.1"/>
    </source>
</evidence>
<dbReference type="Proteomes" id="UP000828390">
    <property type="component" value="Unassembled WGS sequence"/>
</dbReference>
<sequence length="51" mass="5812">MLRIILIRIRRKAEEQLSEEQSGLRAGWSIVGKIFSCKMRICNTNVSSSTT</sequence>